<feature type="transmembrane region" description="Helical" evidence="5">
    <location>
        <begin position="262"/>
        <end position="279"/>
    </location>
</feature>
<keyword evidence="7" id="KW-1185">Reference proteome</keyword>
<dbReference type="GO" id="GO:0015165">
    <property type="term" value="F:pyrimidine nucleotide-sugar transmembrane transporter activity"/>
    <property type="evidence" value="ECO:0007669"/>
    <property type="project" value="InterPro"/>
</dbReference>
<protein>
    <submittedName>
        <fullName evidence="6">Uncharacterized protein</fullName>
    </submittedName>
</protein>
<dbReference type="InterPro" id="IPR007271">
    <property type="entry name" value="Nuc_sug_transpt"/>
</dbReference>
<dbReference type="Proteomes" id="UP001178507">
    <property type="component" value="Unassembled WGS sequence"/>
</dbReference>
<evidence type="ECO:0000256" key="4">
    <source>
        <dbReference type="ARBA" id="ARBA00023136"/>
    </source>
</evidence>
<evidence type="ECO:0000256" key="3">
    <source>
        <dbReference type="ARBA" id="ARBA00022989"/>
    </source>
</evidence>
<dbReference type="SUPFAM" id="SSF103481">
    <property type="entry name" value="Multidrug resistance efflux transporter EmrE"/>
    <property type="match status" value="1"/>
</dbReference>
<keyword evidence="2 5" id="KW-0812">Transmembrane</keyword>
<feature type="transmembrane region" description="Helical" evidence="5">
    <location>
        <begin position="134"/>
        <end position="154"/>
    </location>
</feature>
<accession>A0AA36IFK5</accession>
<feature type="transmembrane region" description="Helical" evidence="5">
    <location>
        <begin position="106"/>
        <end position="127"/>
    </location>
</feature>
<feature type="transmembrane region" description="Helical" evidence="5">
    <location>
        <begin position="231"/>
        <end position="253"/>
    </location>
</feature>
<name>A0AA36IFK5_9DINO</name>
<dbReference type="AlphaFoldDB" id="A0AA36IFK5"/>
<comment type="subcellular location">
    <subcellularLocation>
        <location evidence="1">Membrane</location>
        <topology evidence="1">Multi-pass membrane protein</topology>
    </subcellularLocation>
</comment>
<comment type="caution">
    <text evidence="6">The sequence shown here is derived from an EMBL/GenBank/DDBJ whole genome shotgun (WGS) entry which is preliminary data.</text>
</comment>
<evidence type="ECO:0000256" key="1">
    <source>
        <dbReference type="ARBA" id="ARBA00004141"/>
    </source>
</evidence>
<feature type="transmembrane region" description="Helical" evidence="5">
    <location>
        <begin position="200"/>
        <end position="219"/>
    </location>
</feature>
<dbReference type="Pfam" id="PF04142">
    <property type="entry name" value="Nuc_sug_transp"/>
    <property type="match status" value="1"/>
</dbReference>
<gene>
    <name evidence="6" type="ORF">EVOR1521_LOCUS12936</name>
</gene>
<feature type="transmembrane region" description="Helical" evidence="5">
    <location>
        <begin position="75"/>
        <end position="100"/>
    </location>
</feature>
<keyword evidence="4 5" id="KW-0472">Membrane</keyword>
<dbReference type="EMBL" id="CAUJNA010001404">
    <property type="protein sequence ID" value="CAJ1386707.1"/>
    <property type="molecule type" value="Genomic_DNA"/>
</dbReference>
<dbReference type="PANTHER" id="PTHR10231">
    <property type="entry name" value="NUCLEOTIDE-SUGAR TRANSMEMBRANE TRANSPORTER"/>
    <property type="match status" value="1"/>
</dbReference>
<sequence length="312" mass="33400">MATLRAVLSAHHGLGYLAIHAGQFGAQPLLSRRFVVPGTPAASLVLGAEVAKVIGCMGMLKVEGRMEEALKDWSFTGFLWAAGVPSLTYLVQNLCLQVAYQRLDGIVFNILNQTKMLFTAFFVFLIVGRRQSVVQCLALLILTAAGMLVSYSEASKMAESRSSADGFIVGSFCILLGSALSGLGGAIAEWILQRKRRDSYLFSSEMAVLGSVILLVRHAVDPTGEGLFHRWTLLTFVPVLTQGWGGIVVGLIAKTSGSVRKGFAVMVGLILSCVLKWLVEGESLGWATLVAVPLVAASIYLHARYPPAAKQA</sequence>
<feature type="transmembrane region" description="Helical" evidence="5">
    <location>
        <begin position="285"/>
        <end position="303"/>
    </location>
</feature>
<keyword evidence="3 5" id="KW-1133">Transmembrane helix</keyword>
<reference evidence="6" key="1">
    <citation type="submission" date="2023-08" db="EMBL/GenBank/DDBJ databases">
        <authorList>
            <person name="Chen Y."/>
            <person name="Shah S."/>
            <person name="Dougan E. K."/>
            <person name="Thang M."/>
            <person name="Chan C."/>
        </authorList>
    </citation>
    <scope>NUCLEOTIDE SEQUENCE</scope>
</reference>
<evidence type="ECO:0000313" key="7">
    <source>
        <dbReference type="Proteomes" id="UP001178507"/>
    </source>
</evidence>
<dbReference type="GO" id="GO:0000139">
    <property type="term" value="C:Golgi membrane"/>
    <property type="evidence" value="ECO:0007669"/>
    <property type="project" value="InterPro"/>
</dbReference>
<evidence type="ECO:0000256" key="2">
    <source>
        <dbReference type="ARBA" id="ARBA00022692"/>
    </source>
</evidence>
<feature type="transmembrane region" description="Helical" evidence="5">
    <location>
        <begin position="166"/>
        <end position="188"/>
    </location>
</feature>
<organism evidence="6 7">
    <name type="scientific">Effrenium voratum</name>
    <dbReference type="NCBI Taxonomy" id="2562239"/>
    <lineage>
        <taxon>Eukaryota</taxon>
        <taxon>Sar</taxon>
        <taxon>Alveolata</taxon>
        <taxon>Dinophyceae</taxon>
        <taxon>Suessiales</taxon>
        <taxon>Symbiodiniaceae</taxon>
        <taxon>Effrenium</taxon>
    </lineage>
</organism>
<evidence type="ECO:0000313" key="6">
    <source>
        <dbReference type="EMBL" id="CAJ1386707.1"/>
    </source>
</evidence>
<evidence type="ECO:0000256" key="5">
    <source>
        <dbReference type="SAM" id="Phobius"/>
    </source>
</evidence>
<dbReference type="InterPro" id="IPR037185">
    <property type="entry name" value="EmrE-like"/>
</dbReference>
<proteinExistence type="predicted"/>